<evidence type="ECO:0000259" key="1">
    <source>
        <dbReference type="Pfam" id="PF09588"/>
    </source>
</evidence>
<name>J0GZA9_RHILT</name>
<dbReference type="InterPro" id="IPR011335">
    <property type="entry name" value="Restrct_endonuc-II-like"/>
</dbReference>
<dbReference type="HOGENOM" id="CLU_879428_0_0_5"/>
<evidence type="ECO:0000313" key="2">
    <source>
        <dbReference type="EMBL" id="EJB02933.1"/>
    </source>
</evidence>
<evidence type="ECO:0000313" key="3">
    <source>
        <dbReference type="Proteomes" id="UP000005092"/>
    </source>
</evidence>
<proteinExistence type="predicted"/>
<gene>
    <name evidence="2" type="ORF">Rleg9DRAFT_1748</name>
</gene>
<organism evidence="2 3">
    <name type="scientific">Rhizobium leguminosarum bv. trifolii WSM597</name>
    <dbReference type="NCBI Taxonomy" id="754764"/>
    <lineage>
        <taxon>Bacteria</taxon>
        <taxon>Pseudomonadati</taxon>
        <taxon>Pseudomonadota</taxon>
        <taxon>Alphaproteobacteria</taxon>
        <taxon>Hyphomicrobiales</taxon>
        <taxon>Rhizobiaceae</taxon>
        <taxon>Rhizobium/Agrobacterium group</taxon>
        <taxon>Rhizobium</taxon>
    </lineage>
</organism>
<dbReference type="InterPro" id="IPR011604">
    <property type="entry name" value="PDDEXK-like_dom_sf"/>
</dbReference>
<dbReference type="RefSeq" id="WP_003586853.1">
    <property type="nucleotide sequence ID" value="NZ_JH719381.1"/>
</dbReference>
<dbReference type="OrthoDB" id="7801725at2"/>
<sequence length="311" mass="35093">MSVECILPGDRADWLELRRGFVTASVAGALLQCHPYTTAYQLWALKSGRLEESTEENEAMRRGRLLEPVAVQMLREERPTWTIDYRADNAFYLDRGLKLGATPDSFAYRPDISGRGIVQFKTSSEEAFRDNWIDPESREVEVPLWIAVQAIVEAKLTGAAWAAVAVLVVGRGIKMEVIDIPLHAQVWEALLGAASEFWRITQVGEHPPVDWDRDGSTVLDVNRWTEAKRIDLTADETVDLFASNLEDTRTKRRELQKREDVLRAQILYALGSAEVATTRRFEILAPTVVRADGAAQRAIRIKLKDQSNGRF</sequence>
<dbReference type="EMBL" id="JH719381">
    <property type="protein sequence ID" value="EJB02933.1"/>
    <property type="molecule type" value="Genomic_DNA"/>
</dbReference>
<dbReference type="SUPFAM" id="SSF52980">
    <property type="entry name" value="Restriction endonuclease-like"/>
    <property type="match status" value="1"/>
</dbReference>
<accession>J0GZA9</accession>
<dbReference type="Pfam" id="PF09588">
    <property type="entry name" value="YqaJ"/>
    <property type="match status" value="1"/>
</dbReference>
<protein>
    <submittedName>
        <fullName evidence="2">YqaJ viral recombinase family protein</fullName>
    </submittedName>
</protein>
<dbReference type="Gene3D" id="3.90.320.10">
    <property type="match status" value="1"/>
</dbReference>
<feature type="domain" description="YqaJ viral recombinase" evidence="1">
    <location>
        <begin position="13"/>
        <end position="136"/>
    </location>
</feature>
<dbReference type="Proteomes" id="UP000005092">
    <property type="component" value="Unassembled WGS sequence"/>
</dbReference>
<dbReference type="AlphaFoldDB" id="J0GZA9"/>
<reference evidence="2 3" key="1">
    <citation type="submission" date="2012-02" db="EMBL/GenBank/DDBJ databases">
        <title>Improved High-Quality Draft Sequence of Rhizobium leguminosarum bv. trifolii WSM597.</title>
        <authorList>
            <consortium name="US DOE Joint Genome Institute"/>
            <person name="Lucas S."/>
            <person name="Han J."/>
            <person name="Lapidus A."/>
            <person name="Cheng J.-F."/>
            <person name="Goodwin L."/>
            <person name="Pitluck S."/>
            <person name="Peters L."/>
            <person name="Ovchinnikova G."/>
            <person name="Held B."/>
            <person name="Detter J.C."/>
            <person name="Han C."/>
            <person name="Tapia R."/>
            <person name="Land M."/>
            <person name="Hauser L."/>
            <person name="Kyrpides N."/>
            <person name="Ivanova N."/>
            <person name="Pagani I."/>
            <person name="Brau L."/>
            <person name="Yates R."/>
            <person name="O'Hara G."/>
            <person name="Rui T."/>
            <person name="Howieson J."/>
            <person name="Reeve W."/>
            <person name="Woyke T."/>
        </authorList>
    </citation>
    <scope>NUCLEOTIDE SEQUENCE [LARGE SCALE GENOMIC DNA]</scope>
    <source>
        <strain evidence="2 3">WSM597</strain>
    </source>
</reference>
<dbReference type="InterPro" id="IPR019080">
    <property type="entry name" value="YqaJ_viral_recombinase"/>
</dbReference>